<evidence type="ECO:0000256" key="8">
    <source>
        <dbReference type="PROSITE-ProRule" id="PRU00146"/>
    </source>
</evidence>
<keyword evidence="5" id="KW-0408">Iron</keyword>
<gene>
    <name evidence="12" type="ORF">COHA_006620</name>
</gene>
<evidence type="ECO:0000256" key="3">
    <source>
        <dbReference type="ARBA" id="ARBA00022771"/>
    </source>
</evidence>
<dbReference type="Pfam" id="PF00355">
    <property type="entry name" value="Rieske"/>
    <property type="match status" value="1"/>
</dbReference>
<keyword evidence="1" id="KW-0001">2Fe-2S</keyword>
<dbReference type="InterPro" id="IPR001965">
    <property type="entry name" value="Znf_PHD"/>
</dbReference>
<evidence type="ECO:0000256" key="4">
    <source>
        <dbReference type="ARBA" id="ARBA00022833"/>
    </source>
</evidence>
<feature type="region of interest" description="Disordered" evidence="9">
    <location>
        <begin position="195"/>
        <end position="225"/>
    </location>
</feature>
<dbReference type="PANTHER" id="PTHR13847">
    <property type="entry name" value="SARCOSINE DEHYDROGENASE-RELATED"/>
    <property type="match status" value="1"/>
</dbReference>
<keyword evidence="7" id="KW-1015">Disulfide bond</keyword>
<dbReference type="Gene3D" id="2.102.10.10">
    <property type="entry name" value="Rieske [2Fe-2S] iron-sulphur domain"/>
    <property type="match status" value="1"/>
</dbReference>
<evidence type="ECO:0000256" key="6">
    <source>
        <dbReference type="ARBA" id="ARBA00023014"/>
    </source>
</evidence>
<dbReference type="Gene3D" id="3.30.40.10">
    <property type="entry name" value="Zinc/RING finger domain, C3HC4 (zinc finger)"/>
    <property type="match status" value="1"/>
</dbReference>
<organism evidence="12 13">
    <name type="scientific">Chlorella ohadii</name>
    <dbReference type="NCBI Taxonomy" id="2649997"/>
    <lineage>
        <taxon>Eukaryota</taxon>
        <taxon>Viridiplantae</taxon>
        <taxon>Chlorophyta</taxon>
        <taxon>core chlorophytes</taxon>
        <taxon>Trebouxiophyceae</taxon>
        <taxon>Chlorellales</taxon>
        <taxon>Chlorellaceae</taxon>
        <taxon>Chlorella clade</taxon>
        <taxon>Chlorella</taxon>
    </lineage>
</organism>
<proteinExistence type="predicted"/>
<dbReference type="InterPro" id="IPR011011">
    <property type="entry name" value="Znf_FYVE_PHD"/>
</dbReference>
<keyword evidence="4" id="KW-0862">Zinc</keyword>
<keyword evidence="13" id="KW-1185">Reference proteome</keyword>
<evidence type="ECO:0000256" key="2">
    <source>
        <dbReference type="ARBA" id="ARBA00022723"/>
    </source>
</evidence>
<dbReference type="PROSITE" id="PS01359">
    <property type="entry name" value="ZF_PHD_1"/>
    <property type="match status" value="1"/>
</dbReference>
<dbReference type="InterPro" id="IPR019787">
    <property type="entry name" value="Znf_PHD-finger"/>
</dbReference>
<dbReference type="CDD" id="cd04301">
    <property type="entry name" value="NAT_SF"/>
    <property type="match status" value="1"/>
</dbReference>
<sequence>MAKRMQELIEAGLVEDGELLRYKSKKGQVLALGRAREGGIEVEGKAKLLGFTAFEAVAGSGYHRPALHTHTIAGRNLQELQLQAAGVEAGGGPGVGSRTRHAQQAEQEQAVQLLEDDNDELCHICGLGGDLVCCETCPAVYHADCVGLPSPPEGDYHCPRCCCTTCGSGGSDGILPTGCQWVDCQAFVGPDTLQQQPRPFAGTSSGGGVKPEPAAAAGEAAGAAEAEPMQVDGAAAPGTADFSRIIAAASTAVLQGGVPAEASAAAAAAQTAAAEAPERAAVHCPVTGRWSHLSCFPAGFAEQLRHVAFTQPCISSQVAATTSQRLAVVCAAGLLPLGSIAEGARAGAAGGSAAADAGGGSSGFVPLPLSLLVVRGAAVASPADCRGHSPAYAPEQRRQLQVALSAALQVLHSCYDPLPDSRTGADMLPWLLRGAVLAGGRADYSAVHTALLYAGRAVVGVAVFRCFGEVAELPLLAVRPELQQRNGLGRLLLAAVEQLLLVAGAKVLLMPGFAADGSPYLPAPAAAGGPPLQPPPLLQAKWGYGLAKREQLLAACQHPLLRMPGMLLASKALSSSSVLSPPRLPQRLQWAASPGLDAKQLLKQGLAVAVSGPRPAAEPSGPASRPPRPAGSQRSAPAPKVNAQFVPTMPPAAAGAGAASATAIGLTVEQSMLLRMYQAQWAAAAQRHAETHVAAGPAAVYQQLLLQSAQQQQLQQQAAQAQQADGAPVLQALPAQYAAAHHLQQQLAGPYAAFLQQHIAAQQQQQQQAQQPAPMQPSAGTRVGASRLLSTMAAAGVPRPPPAYEASKKEFANISADVVVIGAGIAGLSCAYNLAKEGKKVVVLESRTRGAGQTGRTTAHIMTWLDDYYYECESMHGLEKTKVVAQSLRGAVDWIENVCREEGIECKFKRVDGYLYPHLTGESPMPTSGMSALKKEIEAAHRAGLADTEWADLGGGPEVGGIRECLRFPNNGEFHPLMYLEGLAAAVEQRGGKIYEGTKAWSVESDHVETDTKLTIKCDATVLATNSPCNHNLAVHARQLPYRTYAVGILAPKSKVKRADYWDTAEPYHYVRFDDWDDDNYLLIVGGEDHKTGSLWPYDPYDSAPFCAVWHALLAKFTCCMAQHLDALLQMLYCCSFINCRLEKYARARWTDITQTVLKWNGQVMEPAADMLYLHGRNPLVPDGSNYIITGDSGQGMTGGTIGGKVVADLILGHTNPWAEVYDPARPPPVKSLMELAEEGAITTASFAERVLPKITLSYEMEPDSLAIVQKGLSKVAVYCDEHGKQHAYSAICPHMGCLLHTNSIEKTFDCPCHGSHFDRWGKVINGPAKGNLAPIEDW</sequence>
<dbReference type="SUPFAM" id="SSF57903">
    <property type="entry name" value="FYVE/PHD zinc finger"/>
    <property type="match status" value="1"/>
</dbReference>
<dbReference type="SMART" id="SM00249">
    <property type="entry name" value="PHD"/>
    <property type="match status" value="1"/>
</dbReference>
<dbReference type="GO" id="GO:0008270">
    <property type="term" value="F:zinc ion binding"/>
    <property type="evidence" value="ECO:0007669"/>
    <property type="project" value="UniProtKB-KW"/>
</dbReference>
<evidence type="ECO:0000256" key="7">
    <source>
        <dbReference type="ARBA" id="ARBA00023157"/>
    </source>
</evidence>
<name>A0AAD5DKG7_9CHLO</name>
<dbReference type="InterPro" id="IPR019786">
    <property type="entry name" value="Zinc_finger_PHD-type_CS"/>
</dbReference>
<evidence type="ECO:0000259" key="10">
    <source>
        <dbReference type="PROSITE" id="PS50016"/>
    </source>
</evidence>
<dbReference type="EMBL" id="JADXDR010000096">
    <property type="protein sequence ID" value="KAI7839620.1"/>
    <property type="molecule type" value="Genomic_DNA"/>
</dbReference>
<dbReference type="Gene3D" id="3.30.9.10">
    <property type="entry name" value="D-Amino Acid Oxidase, subunit A, domain 2"/>
    <property type="match status" value="1"/>
</dbReference>
<protein>
    <submittedName>
        <fullName evidence="12">Uncharacterized protein</fullName>
    </submittedName>
</protein>
<dbReference type="PROSITE" id="PS50016">
    <property type="entry name" value="ZF_PHD_2"/>
    <property type="match status" value="1"/>
</dbReference>
<evidence type="ECO:0000313" key="13">
    <source>
        <dbReference type="Proteomes" id="UP001205105"/>
    </source>
</evidence>
<keyword evidence="3 8" id="KW-0863">Zinc-finger</keyword>
<comment type="caution">
    <text evidence="12">The sequence shown here is derived from an EMBL/GenBank/DDBJ whole genome shotgun (WGS) entry which is preliminary data.</text>
</comment>
<dbReference type="SUPFAM" id="SSF50022">
    <property type="entry name" value="ISP domain"/>
    <property type="match status" value="1"/>
</dbReference>
<dbReference type="PRINTS" id="PR00162">
    <property type="entry name" value="RIESKE"/>
</dbReference>
<evidence type="ECO:0000256" key="9">
    <source>
        <dbReference type="SAM" id="MobiDB-lite"/>
    </source>
</evidence>
<keyword evidence="6" id="KW-0411">Iron-sulfur</keyword>
<feature type="compositionally biased region" description="Low complexity" evidence="9">
    <location>
        <begin position="211"/>
        <end position="225"/>
    </location>
</feature>
<dbReference type="Pfam" id="PF23209">
    <property type="entry name" value="IDM1_C"/>
    <property type="match status" value="1"/>
</dbReference>
<dbReference type="PANTHER" id="PTHR13847:SF281">
    <property type="entry name" value="FAD DEPENDENT OXIDOREDUCTASE DOMAIN-CONTAINING PROTEIN"/>
    <property type="match status" value="1"/>
</dbReference>
<feature type="compositionally biased region" description="Low complexity" evidence="9">
    <location>
        <begin position="611"/>
        <end position="623"/>
    </location>
</feature>
<dbReference type="InterPro" id="IPR013083">
    <property type="entry name" value="Znf_RING/FYVE/PHD"/>
</dbReference>
<dbReference type="CDD" id="cd15532">
    <property type="entry name" value="PHD2_CHD_II"/>
    <property type="match status" value="1"/>
</dbReference>
<accession>A0AAD5DKG7</accession>
<dbReference type="GO" id="GO:0005737">
    <property type="term" value="C:cytoplasm"/>
    <property type="evidence" value="ECO:0007669"/>
    <property type="project" value="TreeGrafter"/>
</dbReference>
<dbReference type="InterPro" id="IPR006076">
    <property type="entry name" value="FAD-dep_OxRdtase"/>
</dbReference>
<dbReference type="InterPro" id="IPR036188">
    <property type="entry name" value="FAD/NAD-bd_sf"/>
</dbReference>
<dbReference type="GO" id="GO:0051537">
    <property type="term" value="F:2 iron, 2 sulfur cluster binding"/>
    <property type="evidence" value="ECO:0007669"/>
    <property type="project" value="UniProtKB-KW"/>
</dbReference>
<reference evidence="12" key="1">
    <citation type="submission" date="2020-11" db="EMBL/GenBank/DDBJ databases">
        <title>Chlorella ohadii genome sequencing and assembly.</title>
        <authorList>
            <person name="Murik O."/>
            <person name="Treves H."/>
            <person name="Kedem I."/>
            <person name="Shotland Y."/>
            <person name="Kaplan A."/>
        </authorList>
    </citation>
    <scope>NUCLEOTIDE SEQUENCE</scope>
    <source>
        <strain evidence="12">1</strain>
    </source>
</reference>
<dbReference type="InterPro" id="IPR016181">
    <property type="entry name" value="Acyl_CoA_acyltransferase"/>
</dbReference>
<dbReference type="GO" id="GO:0016020">
    <property type="term" value="C:membrane"/>
    <property type="evidence" value="ECO:0007669"/>
    <property type="project" value="InterPro"/>
</dbReference>
<feature type="region of interest" description="Disordered" evidence="9">
    <location>
        <begin position="611"/>
        <end position="638"/>
    </location>
</feature>
<dbReference type="Pfam" id="PF00628">
    <property type="entry name" value="PHD"/>
    <property type="match status" value="1"/>
</dbReference>
<dbReference type="SUPFAM" id="SSF51905">
    <property type="entry name" value="FAD/NAD(P)-binding domain"/>
    <property type="match status" value="1"/>
</dbReference>
<dbReference type="InterPro" id="IPR005805">
    <property type="entry name" value="Rieske_Fe-S_prot_C"/>
</dbReference>
<dbReference type="SUPFAM" id="SSF55729">
    <property type="entry name" value="Acyl-CoA N-acyltransferases (Nat)"/>
    <property type="match status" value="1"/>
</dbReference>
<dbReference type="Pfam" id="PF01266">
    <property type="entry name" value="DAO"/>
    <property type="match status" value="1"/>
</dbReference>
<feature type="domain" description="PHD-type" evidence="10">
    <location>
        <begin position="119"/>
        <end position="164"/>
    </location>
</feature>
<evidence type="ECO:0000313" key="12">
    <source>
        <dbReference type="EMBL" id="KAI7839620.1"/>
    </source>
</evidence>
<dbReference type="Gene3D" id="3.50.50.60">
    <property type="entry name" value="FAD/NAD(P)-binding domain"/>
    <property type="match status" value="1"/>
</dbReference>
<evidence type="ECO:0000256" key="5">
    <source>
        <dbReference type="ARBA" id="ARBA00023004"/>
    </source>
</evidence>
<dbReference type="InterPro" id="IPR017941">
    <property type="entry name" value="Rieske_2Fe-2S"/>
</dbReference>
<dbReference type="Proteomes" id="UP001205105">
    <property type="component" value="Unassembled WGS sequence"/>
</dbReference>
<dbReference type="InterPro" id="IPR036922">
    <property type="entry name" value="Rieske_2Fe-2S_sf"/>
</dbReference>
<dbReference type="PROSITE" id="PS51296">
    <property type="entry name" value="RIESKE"/>
    <property type="match status" value="1"/>
</dbReference>
<evidence type="ECO:0000259" key="11">
    <source>
        <dbReference type="PROSITE" id="PS51296"/>
    </source>
</evidence>
<evidence type="ECO:0000256" key="1">
    <source>
        <dbReference type="ARBA" id="ARBA00022714"/>
    </source>
</evidence>
<dbReference type="InterPro" id="IPR056511">
    <property type="entry name" value="IDM1_C"/>
</dbReference>
<keyword evidence="2" id="KW-0479">Metal-binding</keyword>
<feature type="domain" description="Rieske" evidence="11">
    <location>
        <begin position="1253"/>
        <end position="1339"/>
    </location>
</feature>